<accession>A0A1J5QHE4</accession>
<comment type="caution">
    <text evidence="2">The sequence shown here is derived from an EMBL/GenBank/DDBJ whole genome shotgun (WGS) entry which is preliminary data.</text>
</comment>
<feature type="compositionally biased region" description="Basic and acidic residues" evidence="1">
    <location>
        <begin position="242"/>
        <end position="256"/>
    </location>
</feature>
<name>A0A1J5QHE4_9ZZZZ</name>
<organism evidence="2">
    <name type="scientific">mine drainage metagenome</name>
    <dbReference type="NCBI Taxonomy" id="410659"/>
    <lineage>
        <taxon>unclassified sequences</taxon>
        <taxon>metagenomes</taxon>
        <taxon>ecological metagenomes</taxon>
    </lineage>
</organism>
<gene>
    <name evidence="2" type="ORF">GALL_429210</name>
</gene>
<evidence type="ECO:0000256" key="1">
    <source>
        <dbReference type="SAM" id="MobiDB-lite"/>
    </source>
</evidence>
<dbReference type="AlphaFoldDB" id="A0A1J5QHE4"/>
<reference evidence="2" key="1">
    <citation type="submission" date="2016-10" db="EMBL/GenBank/DDBJ databases">
        <title>Sequence of Gallionella enrichment culture.</title>
        <authorList>
            <person name="Poehlein A."/>
            <person name="Muehling M."/>
            <person name="Daniel R."/>
        </authorList>
    </citation>
    <scope>NUCLEOTIDE SEQUENCE</scope>
</reference>
<dbReference type="EMBL" id="MLJW01002173">
    <property type="protein sequence ID" value="OIQ75413.1"/>
    <property type="molecule type" value="Genomic_DNA"/>
</dbReference>
<dbReference type="InterPro" id="IPR047679">
    <property type="entry name" value="BREX_BrxC"/>
</dbReference>
<evidence type="ECO:0008006" key="3">
    <source>
        <dbReference type="Google" id="ProtNLM"/>
    </source>
</evidence>
<proteinExistence type="predicted"/>
<sequence length="707" mass="78284">MSTAQLPKEVYENVQRFAAGDDNAQLKGKLLKLIYLINKLPADAALDIGLKATDDVLADLLVTDLASGSSDLRKQLPDLLHKLQNDDRLIMSLAGSNGLEYRLQTVESSAWYEEFRAQEAELKASPQRIEQQRADLFKARFADVLKKVRVVQGKDNVERRLTPTYDETLPKDNDKALYLWIQDGWQTEEKSVIAEAKSKRADNPTLFAFLRSQNKTELTNAIVSLESARATLRKKGTPATEQGRDAQRSMESRERNADKELKDLLDAVFAGARVFQAGGQEVTEGNELSDRINRAAKASAIRLYKDFDIADSDHWSKVLDEARKGNLEALKAVGHTQEADKQPVCQKLLAYIGPGKKGSEIRDNFESPPFGWPRDAIDGALFALLSSGHIRAMDASSKLVDAKSLDRNKLTQASFRQESITITPPQLIKIRQLFSAVGVACQPKEELAKVPMLIAKLRDLAGKAGGVAPAPLPPKLTAIEALESQSGNGQLLELYTRNDELVALAKQWTTTAEAIHKRLPVWSQLTSLLEHAKELGPYEDIAAEKDAIQTQRSLLAEPDAVRPLLDRTADLLRQALNAKLQGFTTAFATQQAHLTADADWNKLSADQRTKLTQDHHLEPLKPIDLATPDQLQDALDDCNLDHWISKTQALSSRFDAARHSAVLLLKPNVVHVAIPKRTLNNEAELKAWLAEVEQLLAEKLKIGPVAL</sequence>
<feature type="region of interest" description="Disordered" evidence="1">
    <location>
        <begin position="232"/>
        <end position="256"/>
    </location>
</feature>
<evidence type="ECO:0000313" key="2">
    <source>
        <dbReference type="EMBL" id="OIQ75413.1"/>
    </source>
</evidence>
<dbReference type="NCBIfam" id="NF033441">
    <property type="entry name" value="BREX_BrxC"/>
    <property type="match status" value="1"/>
</dbReference>
<protein>
    <recommendedName>
        <fullName evidence="3">BREX system P-loop protein BrxC</fullName>
    </recommendedName>
</protein>